<evidence type="ECO:0000256" key="1">
    <source>
        <dbReference type="SAM" id="MobiDB-lite"/>
    </source>
</evidence>
<evidence type="ECO:0000313" key="3">
    <source>
        <dbReference type="Proteomes" id="UP000039865"/>
    </source>
</evidence>
<feature type="region of interest" description="Disordered" evidence="1">
    <location>
        <begin position="642"/>
        <end position="665"/>
    </location>
</feature>
<feature type="region of interest" description="Disordered" evidence="1">
    <location>
        <begin position="201"/>
        <end position="220"/>
    </location>
</feature>
<gene>
    <name evidence="2" type="primary">Contig17350.g18467</name>
    <name evidence="2" type="ORF">STYLEM_17827</name>
</gene>
<accession>A0A078B589</accession>
<dbReference type="InParanoid" id="A0A078B589"/>
<name>A0A078B589_STYLE</name>
<evidence type="ECO:0000313" key="2">
    <source>
        <dbReference type="EMBL" id="CDW88703.1"/>
    </source>
</evidence>
<organism evidence="2 3">
    <name type="scientific">Stylonychia lemnae</name>
    <name type="common">Ciliate</name>
    <dbReference type="NCBI Taxonomy" id="5949"/>
    <lineage>
        <taxon>Eukaryota</taxon>
        <taxon>Sar</taxon>
        <taxon>Alveolata</taxon>
        <taxon>Ciliophora</taxon>
        <taxon>Intramacronucleata</taxon>
        <taxon>Spirotrichea</taxon>
        <taxon>Stichotrichia</taxon>
        <taxon>Sporadotrichida</taxon>
        <taxon>Oxytrichidae</taxon>
        <taxon>Stylonychinae</taxon>
        <taxon>Stylonychia</taxon>
    </lineage>
</organism>
<dbReference type="Proteomes" id="UP000039865">
    <property type="component" value="Unassembled WGS sequence"/>
</dbReference>
<proteinExistence type="predicted"/>
<keyword evidence="3" id="KW-1185">Reference proteome</keyword>
<protein>
    <submittedName>
        <fullName evidence="2">Uncharacterized protein</fullName>
    </submittedName>
</protein>
<sequence length="871" mass="100704">MSWTDKLRESRASILQQFTQHKNINTVREGLKSITGKNMEFSICVITNCRSSDDDGKSMSQADAVASLNENDLKLDSRDIKIFVHKDSTPEIIPLNQESSVLYLNQQTSRSQEEVVKVSEKLVKSKTEGSTTKHKKSKLSCITIDRLVQADEIKETDNTPTPMGNLNLNDFTNSARSLDNRPKQINSDLNLQLQHATFEPLQTTRNDNGENGTKESQIISETHFLSPIKRRLGSNQMSDGDNHSTYSSQVSSFYLDKIDELIPEKKSVAEKLLRKQETVKDFENPVIETPAKPQKQPSQFRIPRQFVYSNKHASSFIKLKAELKMKLLNYRSEQEYKREQDKKTSAQALKYLRKLGRKIRKSQNVKFNFEQNNARMFNQQQPKNPFMDSARSPIEQTVSQVSQKISPRQALMQQQMQSKKVHEYLNSLSVNQNFSLNTPVNANFNPFNPFSSSQKEAQESQQSAQFGNLSQLPLPYFKADSMNPSFEAIGGNKSATKQNACIFDEMTRTVSFAPYAMNQQQESQNQYEAIDQLLSPVMARRDIDPDTLDEEEKEYIEICKEYKENDFYKDFKNYKDYYKDALLQNIRISEQQSDARNESPQASKNDQKLVKNIQSIYGAKNSFYKEQSQNEEIDKFFFEPETKNEKSQTKEVLKPSPKMTKQVSRQSLDLKLCKRQSKQLYENLMSLLEDDSLMPGKRPGNLSIVVQKSEEVQNGFGITKPNLIQQNSLDSQKLKDYTNTAKNSRVENLSPTIRLSTVHNPQYKLTKPAIKQVCKNLKDLYADLLTNKQQRKCQPSQYKEKKNVLQQQVQSQNFQQQQMYNFNDQQQQQQHNQQYNYDEKNYQANYKGERLLTNESCQSNKKGGKNLRVHY</sequence>
<reference evidence="2 3" key="1">
    <citation type="submission" date="2014-06" db="EMBL/GenBank/DDBJ databases">
        <authorList>
            <person name="Swart Estienne"/>
        </authorList>
    </citation>
    <scope>NUCLEOTIDE SEQUENCE [LARGE SCALE GENOMIC DNA]</scope>
    <source>
        <strain evidence="2 3">130c</strain>
    </source>
</reference>
<feature type="compositionally biased region" description="Basic and acidic residues" evidence="1">
    <location>
        <begin position="642"/>
        <end position="653"/>
    </location>
</feature>
<feature type="region of interest" description="Disordered" evidence="1">
    <location>
        <begin position="445"/>
        <end position="465"/>
    </location>
</feature>
<dbReference type="EMBL" id="CCKQ01016820">
    <property type="protein sequence ID" value="CDW88703.1"/>
    <property type="molecule type" value="Genomic_DNA"/>
</dbReference>
<dbReference type="AlphaFoldDB" id="A0A078B589"/>